<gene>
    <name evidence="2" type="ORF">SPIL2461_LOCUS6503</name>
</gene>
<dbReference type="Gene3D" id="1.10.8.10">
    <property type="entry name" value="DNA helicase RuvA subunit, C-terminal domain"/>
    <property type="match status" value="1"/>
</dbReference>
<proteinExistence type="predicted"/>
<dbReference type="Proteomes" id="UP000649617">
    <property type="component" value="Unassembled WGS sequence"/>
</dbReference>
<evidence type="ECO:0000313" key="2">
    <source>
        <dbReference type="EMBL" id="CAE7289289.1"/>
    </source>
</evidence>
<dbReference type="SUPFAM" id="SSF46934">
    <property type="entry name" value="UBA-like"/>
    <property type="match status" value="1"/>
</dbReference>
<protein>
    <recommendedName>
        <fullName evidence="1">UBA domain-containing protein</fullName>
    </recommendedName>
</protein>
<organism evidence="2 3">
    <name type="scientific">Symbiodinium pilosum</name>
    <name type="common">Dinoflagellate</name>
    <dbReference type="NCBI Taxonomy" id="2952"/>
    <lineage>
        <taxon>Eukaryota</taxon>
        <taxon>Sar</taxon>
        <taxon>Alveolata</taxon>
        <taxon>Dinophyceae</taxon>
        <taxon>Suessiales</taxon>
        <taxon>Symbiodiniaceae</taxon>
        <taxon>Symbiodinium</taxon>
    </lineage>
</organism>
<dbReference type="PROSITE" id="PS50030">
    <property type="entry name" value="UBA"/>
    <property type="match status" value="1"/>
</dbReference>
<dbReference type="InterPro" id="IPR009060">
    <property type="entry name" value="UBA-like_sf"/>
</dbReference>
<sequence>MLSQAAAGEAANIATLVAMGFSENSAIEAFKRCSTVEAAAAWIVEQTPN</sequence>
<reference evidence="2" key="1">
    <citation type="submission" date="2021-02" db="EMBL/GenBank/DDBJ databases">
        <authorList>
            <person name="Dougan E. K."/>
            <person name="Rhodes N."/>
            <person name="Thang M."/>
            <person name="Chan C."/>
        </authorList>
    </citation>
    <scope>NUCLEOTIDE SEQUENCE</scope>
</reference>
<name>A0A812MYI0_SYMPI</name>
<evidence type="ECO:0000313" key="3">
    <source>
        <dbReference type="Proteomes" id="UP000649617"/>
    </source>
</evidence>
<dbReference type="EMBL" id="CAJNIZ010009846">
    <property type="protein sequence ID" value="CAE7289289.1"/>
    <property type="molecule type" value="Genomic_DNA"/>
</dbReference>
<feature type="domain" description="UBA" evidence="1">
    <location>
        <begin position="6"/>
        <end position="46"/>
    </location>
</feature>
<dbReference type="Pfam" id="PF00627">
    <property type="entry name" value="UBA"/>
    <property type="match status" value="1"/>
</dbReference>
<keyword evidence="3" id="KW-1185">Reference proteome</keyword>
<evidence type="ECO:0000259" key="1">
    <source>
        <dbReference type="PROSITE" id="PS50030"/>
    </source>
</evidence>
<accession>A0A812MYI0</accession>
<dbReference type="AlphaFoldDB" id="A0A812MYI0"/>
<dbReference type="InterPro" id="IPR015940">
    <property type="entry name" value="UBA"/>
</dbReference>
<comment type="caution">
    <text evidence="2">The sequence shown here is derived from an EMBL/GenBank/DDBJ whole genome shotgun (WGS) entry which is preliminary data.</text>
</comment>